<dbReference type="GO" id="GO:0046872">
    <property type="term" value="F:metal ion binding"/>
    <property type="evidence" value="ECO:0007669"/>
    <property type="project" value="UniProtKB-KW"/>
</dbReference>
<protein>
    <submittedName>
        <fullName evidence="4">Dihydrofolate reductase</fullName>
    </submittedName>
</protein>
<dbReference type="PANTHER" id="PTHR23422">
    <property type="entry name" value="DIPEPTIDYL PEPTIDASE III-RELATED"/>
    <property type="match status" value="1"/>
</dbReference>
<feature type="chain" id="PRO_5038461282" evidence="3">
    <location>
        <begin position="24"/>
        <end position="675"/>
    </location>
</feature>
<evidence type="ECO:0000256" key="2">
    <source>
        <dbReference type="ARBA" id="ARBA00022801"/>
    </source>
</evidence>
<name>A0A9D7SAF7_9BACT</name>
<dbReference type="InterPro" id="IPR039461">
    <property type="entry name" value="Peptidase_M49"/>
</dbReference>
<keyword evidence="1" id="KW-0479">Metal-binding</keyword>
<feature type="signal peptide" evidence="3">
    <location>
        <begin position="1"/>
        <end position="23"/>
    </location>
</feature>
<evidence type="ECO:0000313" key="4">
    <source>
        <dbReference type="EMBL" id="MBK9718319.1"/>
    </source>
</evidence>
<keyword evidence="2" id="KW-0378">Hydrolase</keyword>
<evidence type="ECO:0000256" key="1">
    <source>
        <dbReference type="ARBA" id="ARBA00022723"/>
    </source>
</evidence>
<dbReference type="Pfam" id="PF03571">
    <property type="entry name" value="Peptidase_M49"/>
    <property type="match status" value="2"/>
</dbReference>
<comment type="caution">
    <text evidence="4">The sequence shown here is derived from an EMBL/GenBank/DDBJ whole genome shotgun (WGS) entry which is preliminary data.</text>
</comment>
<dbReference type="EMBL" id="JADKFW010000010">
    <property type="protein sequence ID" value="MBK9718319.1"/>
    <property type="molecule type" value="Genomic_DNA"/>
</dbReference>
<dbReference type="Gene3D" id="3.30.540.30">
    <property type="match status" value="2"/>
</dbReference>
<dbReference type="GO" id="GO:0016787">
    <property type="term" value="F:hydrolase activity"/>
    <property type="evidence" value="ECO:0007669"/>
    <property type="project" value="UniProtKB-KW"/>
</dbReference>
<organism evidence="4 5">
    <name type="scientific">Candidatus Defluviibacterium haderslevense</name>
    <dbReference type="NCBI Taxonomy" id="2981993"/>
    <lineage>
        <taxon>Bacteria</taxon>
        <taxon>Pseudomonadati</taxon>
        <taxon>Bacteroidota</taxon>
        <taxon>Saprospiria</taxon>
        <taxon>Saprospirales</taxon>
        <taxon>Saprospiraceae</taxon>
        <taxon>Candidatus Defluviibacterium</taxon>
    </lineage>
</organism>
<evidence type="ECO:0000313" key="5">
    <source>
        <dbReference type="Proteomes" id="UP000808349"/>
    </source>
</evidence>
<keyword evidence="3" id="KW-0732">Signal</keyword>
<proteinExistence type="predicted"/>
<dbReference type="AlphaFoldDB" id="A0A9D7SAF7"/>
<dbReference type="PANTHER" id="PTHR23422:SF11">
    <property type="entry name" value="DIPEPTIDYL PEPTIDASE 3"/>
    <property type="match status" value="1"/>
</dbReference>
<sequence length="675" mass="77028">MLNRQFIAQILCFILVFANGIHAQEKKKNTSQTSKEFVVQTESFSDKKILRYQVPGFDKLTLQQKELVYYLSMAGLAGRDIDWAQKHRFNIPIRKALEKIIANDKGNHKTSDWKAFELYTKQVWFSNGIHHHYSGDKFIPGFSKTWFQGVIKKNKVNLSNEILTVMFDPNVDAKRVDQRDGIDMILASAVNFHAPEITQQDLDQFYKPILDKHDSMPLEWGLNSRLEKNAKGQIVEHVIKSGGLYGAAVDKMIYWLKKASHVAENEPQKKALLLLIDYYKTGNLATWRDYNIAWVRATKGDIDYNAGFVEVYHDPSSMRGSFQSIVYINDFVLSAKMKKLSEDGQWFEDHAPMDPKHKKSKVLGISYNMVNVVSESGDASPVTPIGENLPNSNWLGELYGSKSVSFSNIENANNQSTGSGLLDEYANDQEEKDRSIKYGELAGKMHTALHEVLGHASGQLEEGVADPHISLKNYASPLEEARADLFALYYIVDPKLVEMGLIPNVEVGKTQYDQYIKNGMILQLRRIIPGNNIEQAHMRNRLMISNWVFQKGQSEHIIEKVVRDGKTYFDIKDYNKLRGLFGELLKEVQRIKSQGDYAAGRKLIEDYGVKVDIDLHREILKRAEHLNIAPYAGFINPRLVLVKDKQGMIKDIKIEYPADFKAQMLEYGSKYSLLN</sequence>
<accession>A0A9D7SAF7</accession>
<gene>
    <name evidence="4" type="ORF">IPO85_12575</name>
</gene>
<evidence type="ECO:0000256" key="3">
    <source>
        <dbReference type="SAM" id="SignalP"/>
    </source>
</evidence>
<dbReference type="Proteomes" id="UP000808349">
    <property type="component" value="Unassembled WGS sequence"/>
</dbReference>
<reference evidence="4 5" key="1">
    <citation type="submission" date="2020-10" db="EMBL/GenBank/DDBJ databases">
        <title>Connecting structure to function with the recovery of over 1000 high-quality activated sludge metagenome-assembled genomes encoding full-length rRNA genes using long-read sequencing.</title>
        <authorList>
            <person name="Singleton C.M."/>
            <person name="Petriglieri F."/>
            <person name="Kristensen J.M."/>
            <person name="Kirkegaard R.H."/>
            <person name="Michaelsen T.Y."/>
            <person name="Andersen M.H."/>
            <person name="Karst S.M."/>
            <person name="Dueholm M.S."/>
            <person name="Nielsen P.H."/>
            <person name="Albertsen M."/>
        </authorList>
    </citation>
    <scope>NUCLEOTIDE SEQUENCE [LARGE SCALE GENOMIC DNA]</scope>
    <source>
        <strain evidence="4">Ribe_18-Q3-R11-54_BAT3C.373</strain>
    </source>
</reference>